<accession>A0ABR2IYP8</accession>
<proteinExistence type="predicted"/>
<evidence type="ECO:0000313" key="1">
    <source>
        <dbReference type="EMBL" id="KAK8870359.1"/>
    </source>
</evidence>
<keyword evidence="2" id="KW-1185">Reference proteome</keyword>
<dbReference type="EMBL" id="JAPFFF010000014">
    <property type="protein sequence ID" value="KAK8870359.1"/>
    <property type="molecule type" value="Genomic_DNA"/>
</dbReference>
<evidence type="ECO:0000313" key="2">
    <source>
        <dbReference type="Proteomes" id="UP001470230"/>
    </source>
</evidence>
<sequence length="355" mass="39641">MSIINPLNWFETLFGFSDSPENVSKFMECEQNEEGAVLFSKKNQKKFTAGKFATCSVSSFQNHEPRNGGHLNIIHGNGMKSSKLYLVDVMCAQNHPDFDGATFQVASNFNCLEFLGSKQTAYKGVNSYVQNHAQGPVCAVSAGPAVTYRNYFVLHNDGAIGQLKKEIELLSRTPLKIEHGYVKINQNECERLKSQSFDWSDFDKYQIGVHQNCQITMNRGKNGMILNPDSKQITHQVFCAAFSFPRNVIVNDFTYEIGGQILKAEYRATILAAWDNSIKFPDRKGSKKCFLTLLGGGVFHNPFNIICNAINDCKSVIELSGLDVYVVCFDNNVFKNVYPQLKCTIDATGGQIINA</sequence>
<dbReference type="Proteomes" id="UP001470230">
    <property type="component" value="Unassembled WGS sequence"/>
</dbReference>
<protein>
    <submittedName>
        <fullName evidence="1">Uncharacterized protein</fullName>
    </submittedName>
</protein>
<organism evidence="1 2">
    <name type="scientific">Tritrichomonas musculus</name>
    <dbReference type="NCBI Taxonomy" id="1915356"/>
    <lineage>
        <taxon>Eukaryota</taxon>
        <taxon>Metamonada</taxon>
        <taxon>Parabasalia</taxon>
        <taxon>Tritrichomonadida</taxon>
        <taxon>Tritrichomonadidae</taxon>
        <taxon>Tritrichomonas</taxon>
    </lineage>
</organism>
<name>A0ABR2IYP8_9EUKA</name>
<dbReference type="PANTHER" id="PTHR35609:SF1">
    <property type="entry name" value="MACRO DOMAIN-CONTAINING PROTEIN"/>
    <property type="match status" value="1"/>
</dbReference>
<dbReference type="PANTHER" id="PTHR35609">
    <property type="entry name" value="MACRO DOMAIN-CONTAINING PROTEIN"/>
    <property type="match status" value="1"/>
</dbReference>
<reference evidence="1 2" key="1">
    <citation type="submission" date="2024-04" db="EMBL/GenBank/DDBJ databases">
        <title>Tritrichomonas musculus Genome.</title>
        <authorList>
            <person name="Alves-Ferreira E."/>
            <person name="Grigg M."/>
            <person name="Lorenzi H."/>
            <person name="Galac M."/>
        </authorList>
    </citation>
    <scope>NUCLEOTIDE SEQUENCE [LARGE SCALE GENOMIC DNA]</scope>
    <source>
        <strain evidence="1 2">EAF2021</strain>
    </source>
</reference>
<gene>
    <name evidence="1" type="ORF">M9Y10_008240</name>
</gene>
<comment type="caution">
    <text evidence="1">The sequence shown here is derived from an EMBL/GenBank/DDBJ whole genome shotgun (WGS) entry which is preliminary data.</text>
</comment>